<dbReference type="PANTHER" id="PTHR33747:SF1">
    <property type="entry name" value="ADENYLATE CYCLASE-ASSOCIATED CAP C-TERMINAL DOMAIN-CONTAINING PROTEIN"/>
    <property type="match status" value="1"/>
</dbReference>
<evidence type="ECO:0008006" key="3">
    <source>
        <dbReference type="Google" id="ProtNLM"/>
    </source>
</evidence>
<dbReference type="AlphaFoldDB" id="A0A0A3IYQ6"/>
<dbReference type="Pfam" id="PF02810">
    <property type="entry name" value="SEC-C"/>
    <property type="match status" value="1"/>
</dbReference>
<dbReference type="Proteomes" id="UP000030595">
    <property type="component" value="Unassembled WGS sequence"/>
</dbReference>
<evidence type="ECO:0000313" key="2">
    <source>
        <dbReference type="Proteomes" id="UP000030595"/>
    </source>
</evidence>
<reference evidence="1 2" key="1">
    <citation type="submission" date="2014-02" db="EMBL/GenBank/DDBJ databases">
        <title>Draft genome sequence of Lysinibacillus massiliensis CCUG 49529.</title>
        <authorList>
            <person name="Zhang F."/>
            <person name="Wang G."/>
            <person name="Zhang L."/>
        </authorList>
    </citation>
    <scope>NUCLEOTIDE SEQUENCE [LARGE SCALE GENOMIC DNA]</scope>
    <source>
        <strain evidence="1 2">CCUG 49529</strain>
    </source>
</reference>
<name>A0A0A3IYQ6_9BACL</name>
<protein>
    <recommendedName>
        <fullName evidence="3">Zinc chelation protein SecC</fullName>
    </recommendedName>
</protein>
<accession>A0A0A3IYQ6</accession>
<dbReference type="Gene3D" id="3.10.450.50">
    <property type="match status" value="1"/>
</dbReference>
<proteinExistence type="predicted"/>
<comment type="caution">
    <text evidence="1">The sequence shown here is derived from an EMBL/GenBank/DDBJ whole genome shotgun (WGS) entry which is preliminary data.</text>
</comment>
<gene>
    <name evidence="1" type="ORF">CD30_14635</name>
</gene>
<dbReference type="InterPro" id="IPR004027">
    <property type="entry name" value="SEC_C_motif"/>
</dbReference>
<dbReference type="PANTHER" id="PTHR33747">
    <property type="entry name" value="UPF0225 PROTEIN SCO1677"/>
    <property type="match status" value="1"/>
</dbReference>
<sequence length="389" mass="45550">MQQFLKMASQFIQSEDTIVRDFIAFHLRDFPFTPSEMVNDQLTNALHANNEDKISILIQGNDENVNEDSLPILLELFNKTPKEKRHLITRYARNLPIPVLLDHEEQLKQYISKAYFDICRRCLISDEEDLWKLYADLQHQMEEKGYNGLLFELAKKVQDTLIEKNYYDQQEVRLILQQELTEDWFSFNGILAVRAVGIMQLTEYIETLASLLTRDEDILLEEVEIALSRFQSDEVVRAVAPYAKKFESYHFALGILKHTKTELAEQVLVECYDVLEDDGKEMVLDGLTSHFSEHAFPLIEDFIANKYRGNVLDMEEMFYGFYRVMNRQHPQMEKWRLHVIEQNRRFAQLDDQSFLNLLPKTTPVASVKIGRNDPCHCGSGKKYKKCCGK</sequence>
<dbReference type="eggNOG" id="COG3012">
    <property type="taxonomic scope" value="Bacteria"/>
</dbReference>
<organism evidence="1 2">
    <name type="scientific">Ureibacillus massiliensis 4400831 = CIP 108448 = CCUG 49529</name>
    <dbReference type="NCBI Taxonomy" id="1211035"/>
    <lineage>
        <taxon>Bacteria</taxon>
        <taxon>Bacillati</taxon>
        <taxon>Bacillota</taxon>
        <taxon>Bacilli</taxon>
        <taxon>Bacillales</taxon>
        <taxon>Caryophanaceae</taxon>
        <taxon>Ureibacillus</taxon>
    </lineage>
</organism>
<dbReference type="RefSeq" id="WP_052126225.1">
    <property type="nucleotide sequence ID" value="NZ_AVCZ01000031.1"/>
</dbReference>
<keyword evidence="2" id="KW-1185">Reference proteome</keyword>
<dbReference type="EMBL" id="JPVQ01000031">
    <property type="protein sequence ID" value="KGR89899.1"/>
    <property type="molecule type" value="Genomic_DNA"/>
</dbReference>
<dbReference type="SUPFAM" id="SSF103642">
    <property type="entry name" value="Sec-C motif"/>
    <property type="match status" value="1"/>
</dbReference>
<evidence type="ECO:0000313" key="1">
    <source>
        <dbReference type="EMBL" id="KGR89899.1"/>
    </source>
</evidence>